<reference evidence="6" key="2">
    <citation type="submission" date="2021-02" db="UniProtKB">
        <authorList>
            <consortium name="EnsemblMetazoa"/>
        </authorList>
    </citation>
    <scope>IDENTIFICATION</scope>
    <source>
        <strain evidence="6">JHB</strain>
    </source>
</reference>
<dbReference type="GO" id="GO:0005615">
    <property type="term" value="C:extracellular space"/>
    <property type="evidence" value="ECO:0007669"/>
    <property type="project" value="TreeGrafter"/>
</dbReference>
<evidence type="ECO:0000256" key="4">
    <source>
        <dbReference type="SAM" id="SignalP"/>
    </source>
</evidence>
<dbReference type="GO" id="GO:0031012">
    <property type="term" value="C:extracellular matrix"/>
    <property type="evidence" value="ECO:0007669"/>
    <property type="project" value="TreeGrafter"/>
</dbReference>
<dbReference type="GO" id="GO:0042302">
    <property type="term" value="F:structural constituent of cuticle"/>
    <property type="evidence" value="ECO:0007669"/>
    <property type="project" value="UniProtKB-UniRule"/>
</dbReference>
<keyword evidence="4" id="KW-0732">Signal</keyword>
<feature type="chain" id="PRO_5014566548" description="Adult cuticle protein" evidence="4">
    <location>
        <begin position="21"/>
        <end position="122"/>
    </location>
</feature>
<dbReference type="InterPro" id="IPR000618">
    <property type="entry name" value="Insect_cuticle"/>
</dbReference>
<dbReference type="PANTHER" id="PTHR12236:SF76">
    <property type="entry name" value="ADULT-SPECIFIC CUTICULAR PROTEIN ACP-20-LIKE PROTEIN"/>
    <property type="match status" value="1"/>
</dbReference>
<evidence type="ECO:0000313" key="7">
    <source>
        <dbReference type="Proteomes" id="UP000002320"/>
    </source>
</evidence>
<dbReference type="InterPro" id="IPR051217">
    <property type="entry name" value="Insect_Cuticle_Struc_Prot"/>
</dbReference>
<reference evidence="5" key="1">
    <citation type="submission" date="2007-03" db="EMBL/GenBank/DDBJ databases">
        <title>Annotation of Culex pipiens quinquefasciatus.</title>
        <authorList>
            <consortium name="The Broad Institute Genome Sequencing Platform"/>
            <person name="Atkinson P.W."/>
            <person name="Hemingway J."/>
            <person name="Christensen B.M."/>
            <person name="Higgs S."/>
            <person name="Kodira C."/>
            <person name="Hannick L."/>
            <person name="Megy K."/>
            <person name="O'Leary S."/>
            <person name="Pearson M."/>
            <person name="Haas B.J."/>
            <person name="Mauceli E."/>
            <person name="Wortman J.R."/>
            <person name="Lee N.H."/>
            <person name="Guigo R."/>
            <person name="Stanke M."/>
            <person name="Alvarado L."/>
            <person name="Amedeo P."/>
            <person name="Antoine C.H."/>
            <person name="Arensburger P."/>
            <person name="Bidwell S.L."/>
            <person name="Crawford M."/>
            <person name="Camaro F."/>
            <person name="Devon K."/>
            <person name="Engels R."/>
            <person name="Hammond M."/>
            <person name="Howarth C."/>
            <person name="Koehrsen M."/>
            <person name="Lawson D."/>
            <person name="Montgomery P."/>
            <person name="Nene V."/>
            <person name="Nusbaum C."/>
            <person name="Puiu D."/>
            <person name="Romero-Severson J."/>
            <person name="Severson D.W."/>
            <person name="Shumway M."/>
            <person name="Sisk P."/>
            <person name="Stolte C."/>
            <person name="Zeng Q."/>
            <person name="Eisenstadt E."/>
            <person name="Fraser-Liggett C."/>
            <person name="Strausberg R."/>
            <person name="Galagan J."/>
            <person name="Birren B."/>
            <person name="Collins F.H."/>
        </authorList>
    </citation>
    <scope>NUCLEOTIDE SEQUENCE [LARGE SCALE GENOMIC DNA]</scope>
    <source>
        <strain evidence="5">JHB</strain>
    </source>
</reference>
<keyword evidence="7" id="KW-1185">Reference proteome</keyword>
<dbReference type="InParanoid" id="B0W885"/>
<feature type="compositionally biased region" description="Basic and acidic residues" evidence="3">
    <location>
        <begin position="99"/>
        <end position="111"/>
    </location>
</feature>
<dbReference type="AlphaFoldDB" id="B0W885"/>
<dbReference type="EnsemblMetazoa" id="CPIJ003027-RA">
    <property type="protein sequence ID" value="CPIJ003027-PA"/>
    <property type="gene ID" value="CPIJ003027"/>
</dbReference>
<dbReference type="Proteomes" id="UP000002320">
    <property type="component" value="Unassembled WGS sequence"/>
</dbReference>
<evidence type="ECO:0000256" key="3">
    <source>
        <dbReference type="SAM" id="MobiDB-lite"/>
    </source>
</evidence>
<feature type="region of interest" description="Disordered" evidence="3">
    <location>
        <begin position="86"/>
        <end position="122"/>
    </location>
</feature>
<dbReference type="PANTHER" id="PTHR12236">
    <property type="entry name" value="STRUCTURAL CONTITUENT OF CUTICLE"/>
    <property type="match status" value="1"/>
</dbReference>
<protein>
    <recommendedName>
        <fullName evidence="8">Adult cuticle protein</fullName>
    </recommendedName>
</protein>
<dbReference type="EMBL" id="DS231857">
    <property type="protein sequence ID" value="EDS38710.1"/>
    <property type="molecule type" value="Genomic_DNA"/>
</dbReference>
<evidence type="ECO:0000313" key="6">
    <source>
        <dbReference type="EnsemblMetazoa" id="CPIJ003027-PA"/>
    </source>
</evidence>
<evidence type="ECO:0000256" key="1">
    <source>
        <dbReference type="ARBA" id="ARBA00022460"/>
    </source>
</evidence>
<dbReference type="PRINTS" id="PR00947">
    <property type="entry name" value="CUTICLE"/>
</dbReference>
<dbReference type="VEuPathDB" id="VectorBase:CQUJHB017126"/>
<evidence type="ECO:0008006" key="8">
    <source>
        <dbReference type="Google" id="ProtNLM"/>
    </source>
</evidence>
<dbReference type="PROSITE" id="PS51155">
    <property type="entry name" value="CHIT_BIND_RR_2"/>
    <property type="match status" value="1"/>
</dbReference>
<gene>
    <name evidence="6" type="primary">6034628</name>
    <name evidence="5" type="ORF">CpipJ_CPIJ003027</name>
</gene>
<dbReference type="OrthoDB" id="6382835at2759"/>
<evidence type="ECO:0000256" key="2">
    <source>
        <dbReference type="PROSITE-ProRule" id="PRU00497"/>
    </source>
</evidence>
<dbReference type="eggNOG" id="ENOG502SGA3">
    <property type="taxonomic scope" value="Eukaryota"/>
</dbReference>
<accession>B0W885</accession>
<dbReference type="Pfam" id="PF00379">
    <property type="entry name" value="Chitin_bind_4"/>
    <property type="match status" value="1"/>
</dbReference>
<organism>
    <name type="scientific">Culex quinquefasciatus</name>
    <name type="common">Southern house mosquito</name>
    <name type="synonym">Culex pungens</name>
    <dbReference type="NCBI Taxonomy" id="7176"/>
    <lineage>
        <taxon>Eukaryota</taxon>
        <taxon>Metazoa</taxon>
        <taxon>Ecdysozoa</taxon>
        <taxon>Arthropoda</taxon>
        <taxon>Hexapoda</taxon>
        <taxon>Insecta</taxon>
        <taxon>Pterygota</taxon>
        <taxon>Neoptera</taxon>
        <taxon>Endopterygota</taxon>
        <taxon>Diptera</taxon>
        <taxon>Nematocera</taxon>
        <taxon>Culicoidea</taxon>
        <taxon>Culicidae</taxon>
        <taxon>Culicinae</taxon>
        <taxon>Culicini</taxon>
        <taxon>Culex</taxon>
        <taxon>Culex</taxon>
    </lineage>
</organism>
<dbReference type="KEGG" id="cqu:CpipJ_CPIJ003027"/>
<proteinExistence type="predicted"/>
<dbReference type="OMA" id="TEDYHSH"/>
<evidence type="ECO:0000313" key="5">
    <source>
        <dbReference type="EMBL" id="EDS38710.1"/>
    </source>
</evidence>
<sequence>MSKIIALVACCAALIAAVSAYEEYHAHPKYKYEYGVKDAHTGDNKEAWEHRDGDVVQGHYSLHEPDGTHRKVDYKSDKHVGFQAHVQRSGHAQHPAVYGDHHHGDGHHGHGGESYANIDQHH</sequence>
<feature type="signal peptide" evidence="4">
    <location>
        <begin position="1"/>
        <end position="20"/>
    </location>
</feature>
<keyword evidence="1 2" id="KW-0193">Cuticle</keyword>
<name>B0W885_CULQU</name>
<dbReference type="VEuPathDB" id="VectorBase:CPIJ003027"/>
<dbReference type="HOGENOM" id="CLU_075165_3_3_1"/>
<dbReference type="STRING" id="7176.B0W885"/>